<sequence>MCIWGMMIRIMHLFLDQIGNFLMFFPMLRNRHMSIKILKNTLTTAFISSFKSFISRFLHMIANKDR</sequence>
<dbReference type="EMBL" id="CP004005">
    <property type="protein sequence ID" value="AGH16449.1"/>
    <property type="molecule type" value="Genomic_DNA"/>
</dbReference>
<organism evidence="1 2">
    <name type="scientific">Candidatus Liberibacter asiaticus str. gxpsy</name>
    <dbReference type="NCBI Taxonomy" id="1174529"/>
    <lineage>
        <taxon>Bacteria</taxon>
        <taxon>Pseudomonadati</taxon>
        <taxon>Pseudomonadota</taxon>
        <taxon>Alphaproteobacteria</taxon>
        <taxon>Hyphomicrobiales</taxon>
        <taxon>Rhizobiaceae</taxon>
        <taxon>Liberibacter</taxon>
    </lineage>
</organism>
<evidence type="ECO:0000313" key="2">
    <source>
        <dbReference type="Proteomes" id="UP000011820"/>
    </source>
</evidence>
<name>A0ABM5NEM8_LIBAS</name>
<accession>A0ABM5NEM8</accession>
<evidence type="ECO:0000313" key="1">
    <source>
        <dbReference type="EMBL" id="AGH16449.1"/>
    </source>
</evidence>
<reference evidence="1 2" key="1">
    <citation type="journal article" date="2013" name="Genome Announc.">
        <title>Complete Genome Sequence of a Chinese Strain of 'Candidatus Liberibacter asiaticus'.</title>
        <authorList>
            <person name="Lin H."/>
            <person name="Han C.S."/>
            <person name="Liu B."/>
            <person name="Lou B."/>
            <person name="Bai X."/>
            <person name="Deng C."/>
            <person name="Civerolo E.L."/>
            <person name="Gupta G."/>
        </authorList>
    </citation>
    <scope>NUCLEOTIDE SEQUENCE [LARGE SCALE GENOMIC DNA]</scope>
    <source>
        <strain evidence="2">gxpsy</strain>
    </source>
</reference>
<keyword evidence="2" id="KW-1185">Reference proteome</keyword>
<dbReference type="Proteomes" id="UP000011820">
    <property type="component" value="Chromosome"/>
</dbReference>
<gene>
    <name evidence="1" type="ORF">WSI_00370</name>
</gene>
<proteinExistence type="predicted"/>
<protein>
    <submittedName>
        <fullName evidence="1">Uncharacterized protein</fullName>
    </submittedName>
</protein>